<dbReference type="Gene3D" id="2.40.180.10">
    <property type="entry name" value="Catalase core domain"/>
    <property type="match status" value="1"/>
</dbReference>
<evidence type="ECO:0000259" key="2">
    <source>
        <dbReference type="PROSITE" id="PS50095"/>
    </source>
</evidence>
<accession>A0A448WML6</accession>
<organism evidence="3 4">
    <name type="scientific">Protopolystoma xenopodis</name>
    <dbReference type="NCBI Taxonomy" id="117903"/>
    <lineage>
        <taxon>Eukaryota</taxon>
        <taxon>Metazoa</taxon>
        <taxon>Spiralia</taxon>
        <taxon>Lophotrochozoa</taxon>
        <taxon>Platyhelminthes</taxon>
        <taxon>Monogenea</taxon>
        <taxon>Polyopisthocotylea</taxon>
        <taxon>Polystomatidea</taxon>
        <taxon>Polystomatidae</taxon>
        <taxon>Protopolystoma</taxon>
    </lineage>
</organism>
<dbReference type="OrthoDB" id="10039908at2759"/>
<dbReference type="Proteomes" id="UP000784294">
    <property type="component" value="Unassembled WGS sequence"/>
</dbReference>
<dbReference type="PANTHER" id="PTHR45901">
    <property type="entry name" value="PROTEIN CBG12474"/>
    <property type="match status" value="1"/>
</dbReference>
<evidence type="ECO:0000313" key="4">
    <source>
        <dbReference type="Proteomes" id="UP000784294"/>
    </source>
</evidence>
<dbReference type="EMBL" id="CAAALY010024820">
    <property type="protein sequence ID" value="VEL15504.1"/>
    <property type="molecule type" value="Genomic_DNA"/>
</dbReference>
<reference evidence="3" key="1">
    <citation type="submission" date="2018-11" db="EMBL/GenBank/DDBJ databases">
        <authorList>
            <consortium name="Pathogen Informatics"/>
        </authorList>
    </citation>
    <scope>NUCLEOTIDE SEQUENCE</scope>
</reference>
<sequence length="271" mass="30046">MHRSLSHLYKLALYILSKLPTDADYRVSVFTGNIPGAGTTADIFVQLTGLLGSGREHWLRPSRQMFDHSGNSIHGRPTTASALVHDKPRRSEIVGSAGALLPSQLLQRPMSRLGQPVPIASTKPFASSSLVLASRRAQAAALNRHWFERNTVVQVRLEGCRHLGELVKLRVGHNNRGDSPSWFLEKIIVDDMTMGRVYEFPCHRWLAKNEDDGSVTRDLVSKVAKQPARKTEQKADLETSSAKLKSKSCCKFSRVSEGICLVMCSSWIATN</sequence>
<dbReference type="SUPFAM" id="SSF49723">
    <property type="entry name" value="Lipase/lipooxygenase domain (PLAT/LH2 domain)"/>
    <property type="match status" value="1"/>
</dbReference>
<evidence type="ECO:0000313" key="3">
    <source>
        <dbReference type="EMBL" id="VEL15504.1"/>
    </source>
</evidence>
<protein>
    <recommendedName>
        <fullName evidence="2">PLAT domain-containing protein</fullName>
    </recommendedName>
</protein>
<dbReference type="InterPro" id="IPR001024">
    <property type="entry name" value="PLAT/LH2_dom"/>
</dbReference>
<evidence type="ECO:0000256" key="1">
    <source>
        <dbReference type="PROSITE-ProRule" id="PRU00152"/>
    </source>
</evidence>
<proteinExistence type="predicted"/>
<keyword evidence="4" id="KW-1185">Reference proteome</keyword>
<name>A0A448WML6_9PLAT</name>
<dbReference type="InterPro" id="IPR036392">
    <property type="entry name" value="PLAT/LH2_dom_sf"/>
</dbReference>
<comment type="caution">
    <text evidence="1">Lacks conserved residue(s) required for the propagation of feature annotation.</text>
</comment>
<feature type="domain" description="PLAT" evidence="2">
    <location>
        <begin position="105"/>
        <end position="220"/>
    </location>
</feature>
<dbReference type="PROSITE" id="PS50095">
    <property type="entry name" value="PLAT"/>
    <property type="match status" value="1"/>
</dbReference>
<dbReference type="PANTHER" id="PTHR45901:SF3">
    <property type="entry name" value="LIPOXYGENASE HOMOLOGY DOMAIN-CONTAINING PROTEIN 1"/>
    <property type="match status" value="1"/>
</dbReference>
<dbReference type="Pfam" id="PF01477">
    <property type="entry name" value="PLAT"/>
    <property type="match status" value="1"/>
</dbReference>
<dbReference type="InterPro" id="IPR052970">
    <property type="entry name" value="Inner_ear_hair_cell_LOXHD"/>
</dbReference>
<dbReference type="Gene3D" id="2.60.60.20">
    <property type="entry name" value="PLAT/LH2 domain"/>
    <property type="match status" value="1"/>
</dbReference>
<dbReference type="SMART" id="SM00308">
    <property type="entry name" value="LH2"/>
    <property type="match status" value="1"/>
</dbReference>
<gene>
    <name evidence="3" type="ORF">PXEA_LOCUS8944</name>
</gene>
<comment type="caution">
    <text evidence="3">The sequence shown here is derived from an EMBL/GenBank/DDBJ whole genome shotgun (WGS) entry which is preliminary data.</text>
</comment>
<dbReference type="AlphaFoldDB" id="A0A448WML6"/>